<dbReference type="Gene3D" id="1.25.40.10">
    <property type="entry name" value="Tetratricopeptide repeat domain"/>
    <property type="match status" value="1"/>
</dbReference>
<gene>
    <name evidence="4" type="ORF">FSUBG_6255</name>
</gene>
<protein>
    <submittedName>
        <fullName evidence="4">Guanine nucleotide-binding alpha-3 subunit</fullName>
    </submittedName>
</protein>
<evidence type="ECO:0000256" key="1">
    <source>
        <dbReference type="ARBA" id="ARBA00022801"/>
    </source>
</evidence>
<sequence length="1014" mass="113555">MEASEEGLFKFSQLLRSFSCELVPIDLFVRACEPKATWSSTGEIIERLPLQAGVPEWLVDFYNANRPFFQGKVSEAHHSYFEISIKASVAYFRVTNEGQPDLEPGQDMSIINERVVSLERLAITFQAFPSINTEIIGEEMSDRFMDVVKTSILPLLSGITDADIEDWFLPRNLKAREGYLLSLFELLYQVVDILGVDYPALPLSLPRWILSLVTAETLNSCGALFSEISEVFDAVQNSSHMPLELGFLSAQSNTDERSNAMVGYILSMFLSNEVVTAGDRTSDNRLAEAFSNWQPLSRINPSSMECLGATSFCSLTKLGAIQIPLTAALDTKALHGLLLARRKQYKEATKILESTTKDIISQYGQTSMQLGIVIAELANCYNILRQEEKAEVCLKTTLESRKGSSLMLRRDGTYLSLALADSFIGRARYNEALPILQRIIEAFDISATSRMMSALRLAKCRRRMRRNPHEAFEQDSPLWAGFALLADVPGFLTTEYIEELACSISEMSRVQVGQSENVLQLIEAVNRVVGKVSSLTNSPSWEWYTELQEEYSVQVASHTKPGKGKQKEEGANIKEMDDDGSPSAPSPSLDLDFDIVNNAEPWSEQLVLALGKIPRPSIRLMRRIRQLEIVHPDGPAYLSRSYLGMRHREHNMDMLKEVLDSDRVDEFLPCHYFDYIAGTSIGGIMLGRLRMSADEAIDGFIHFANAVFGHPRVFHAAPTFFPLRTKYSSSKASEAFKQIMISSKRNGMKGRFTPEIETLKDRYFTEDQTFKDGGRYPRTFVISTFAEGGPARPYMWSSHGVPDGELGTNSSAAIWQVACAISARPLHFDPIEIGGIKYIDGDLKVSHFLALTLDQVNVYAQHEKVPSVLLSIGAGIQVEIEEAFGPGAEEFIRLGLQSYSKAYQNLKTYAKRTTNTKAKYAESTKPEQAYRLDAGENLLEFPFDDWRPVNNGNSTIQEITDITDTYLRQGKVRDSINSIAKEAVRIRRARAKTKQWVAFATDVVPVCPLCRLSK</sequence>
<proteinExistence type="predicted"/>
<dbReference type="InterPro" id="IPR016035">
    <property type="entry name" value="Acyl_Trfase/lysoPLipase"/>
</dbReference>
<comment type="caution">
    <text evidence="4">The sequence shown here is derived from an EMBL/GenBank/DDBJ whole genome shotgun (WGS) entry which is preliminary data.</text>
</comment>
<dbReference type="PANTHER" id="PTHR24185:SF1">
    <property type="entry name" value="CALCIUM-INDEPENDENT PHOSPHOLIPASE A2-GAMMA"/>
    <property type="match status" value="1"/>
</dbReference>
<dbReference type="AlphaFoldDB" id="A0A8H5Q203"/>
<feature type="compositionally biased region" description="Low complexity" evidence="3">
    <location>
        <begin position="581"/>
        <end position="590"/>
    </location>
</feature>
<dbReference type="GO" id="GO:0016020">
    <property type="term" value="C:membrane"/>
    <property type="evidence" value="ECO:0007669"/>
    <property type="project" value="TreeGrafter"/>
</dbReference>
<reference evidence="4 5" key="1">
    <citation type="submission" date="2020-05" db="EMBL/GenBank/DDBJ databases">
        <title>Identification and distribution of gene clusters putatively required for synthesis of sphingolipid metabolism inhibitors in phylogenetically diverse species of the filamentous fungus Fusarium.</title>
        <authorList>
            <person name="Kim H.-S."/>
            <person name="Busman M."/>
            <person name="Brown D.W."/>
            <person name="Divon H."/>
            <person name="Uhlig S."/>
            <person name="Proctor R.H."/>
        </authorList>
    </citation>
    <scope>NUCLEOTIDE SEQUENCE [LARGE SCALE GENOMIC DNA]</scope>
    <source>
        <strain evidence="4 5">NRRL 66333</strain>
    </source>
</reference>
<dbReference type="GO" id="GO:0047499">
    <property type="term" value="F:calcium-independent phospholipase A2 activity"/>
    <property type="evidence" value="ECO:0007669"/>
    <property type="project" value="TreeGrafter"/>
</dbReference>
<evidence type="ECO:0000256" key="2">
    <source>
        <dbReference type="ARBA" id="ARBA00022963"/>
    </source>
</evidence>
<accession>A0A8H5Q203</accession>
<dbReference type="SUPFAM" id="SSF48452">
    <property type="entry name" value="TPR-like"/>
    <property type="match status" value="1"/>
</dbReference>
<dbReference type="RefSeq" id="XP_036538223.1">
    <property type="nucleotide sequence ID" value="XM_036684434.1"/>
</dbReference>
<dbReference type="InterPro" id="IPR011990">
    <property type="entry name" value="TPR-like_helical_dom_sf"/>
</dbReference>
<keyword evidence="2" id="KW-0442">Lipid degradation</keyword>
<dbReference type="GO" id="GO:0016042">
    <property type="term" value="P:lipid catabolic process"/>
    <property type="evidence" value="ECO:0007669"/>
    <property type="project" value="UniProtKB-KW"/>
</dbReference>
<evidence type="ECO:0000313" key="5">
    <source>
        <dbReference type="Proteomes" id="UP000547976"/>
    </source>
</evidence>
<dbReference type="SUPFAM" id="SSF52151">
    <property type="entry name" value="FabD/lysophospholipase-like"/>
    <property type="match status" value="1"/>
</dbReference>
<evidence type="ECO:0000256" key="3">
    <source>
        <dbReference type="SAM" id="MobiDB-lite"/>
    </source>
</evidence>
<organism evidence="4 5">
    <name type="scientific">Gibberella subglutinans</name>
    <name type="common">Fusarium subglutinans</name>
    <dbReference type="NCBI Taxonomy" id="42677"/>
    <lineage>
        <taxon>Eukaryota</taxon>
        <taxon>Fungi</taxon>
        <taxon>Dikarya</taxon>
        <taxon>Ascomycota</taxon>
        <taxon>Pezizomycotina</taxon>
        <taxon>Sordariomycetes</taxon>
        <taxon>Hypocreomycetidae</taxon>
        <taxon>Hypocreales</taxon>
        <taxon>Nectriaceae</taxon>
        <taxon>Fusarium</taxon>
        <taxon>Fusarium fujikuroi species complex</taxon>
    </lineage>
</organism>
<feature type="compositionally biased region" description="Basic and acidic residues" evidence="3">
    <location>
        <begin position="565"/>
        <end position="575"/>
    </location>
</feature>
<dbReference type="GO" id="GO:0019369">
    <property type="term" value="P:arachidonate metabolic process"/>
    <property type="evidence" value="ECO:0007669"/>
    <property type="project" value="TreeGrafter"/>
</dbReference>
<feature type="region of interest" description="Disordered" evidence="3">
    <location>
        <begin position="555"/>
        <end position="590"/>
    </location>
</feature>
<name>A0A8H5Q203_GIBSU</name>
<dbReference type="EMBL" id="JAAOAV010000064">
    <property type="protein sequence ID" value="KAF5606141.1"/>
    <property type="molecule type" value="Genomic_DNA"/>
</dbReference>
<dbReference type="PANTHER" id="PTHR24185">
    <property type="entry name" value="CALCIUM-INDEPENDENT PHOSPHOLIPASE A2-GAMMA"/>
    <property type="match status" value="1"/>
</dbReference>
<keyword evidence="5" id="KW-1185">Reference proteome</keyword>
<keyword evidence="1" id="KW-0378">Hydrolase</keyword>
<dbReference type="OrthoDB" id="5103233at2759"/>
<evidence type="ECO:0000313" key="4">
    <source>
        <dbReference type="EMBL" id="KAF5606141.1"/>
    </source>
</evidence>
<dbReference type="GeneID" id="59319152"/>
<keyword evidence="2" id="KW-0443">Lipid metabolism</keyword>
<dbReference type="Proteomes" id="UP000547976">
    <property type="component" value="Unassembled WGS sequence"/>
</dbReference>
<dbReference type="Gene3D" id="3.40.1090.10">
    <property type="entry name" value="Cytosolic phospholipase A2 catalytic domain"/>
    <property type="match status" value="1"/>
</dbReference>